<feature type="non-terminal residue" evidence="1">
    <location>
        <position position="1"/>
    </location>
</feature>
<dbReference type="OrthoDB" id="408694at2759"/>
<reference evidence="1" key="1">
    <citation type="submission" date="2021-02" db="EMBL/GenBank/DDBJ databases">
        <authorList>
            <person name="Dougan E. K."/>
            <person name="Rhodes N."/>
            <person name="Thang M."/>
            <person name="Chan C."/>
        </authorList>
    </citation>
    <scope>NUCLEOTIDE SEQUENCE</scope>
</reference>
<evidence type="ECO:0000313" key="2">
    <source>
        <dbReference type="Proteomes" id="UP000649617"/>
    </source>
</evidence>
<sequence>CFEAGATELPNSGQTSCLIQHRANSSKTLLDTQDSVFSEQQWKCISQYGASVDAELPGFAQVLEKRRFGGIGNPTLEGSVVLGAGFGTTATRSLAAFGRQLGLQVHHCKQGKADGIPPFWAQLMNLTKSGHPGGPVGCLEASDALNFSEALSFGDDMLLDTPVAEHFLDLYAVSPRSKVILTDRDAEDWVKARLEWDESMAAPMHAPCGVKLAKMSADKAVRLYE</sequence>
<keyword evidence="2" id="KW-1185">Reference proteome</keyword>
<dbReference type="InterPro" id="IPR027417">
    <property type="entry name" value="P-loop_NTPase"/>
</dbReference>
<gene>
    <name evidence="1" type="ORF">SPIL2461_LOCUS4318</name>
</gene>
<dbReference type="EMBL" id="CAJNIZ010005607">
    <property type="protein sequence ID" value="CAE7243047.1"/>
    <property type="molecule type" value="Genomic_DNA"/>
</dbReference>
<organism evidence="1 2">
    <name type="scientific">Symbiodinium pilosum</name>
    <name type="common">Dinoflagellate</name>
    <dbReference type="NCBI Taxonomy" id="2952"/>
    <lineage>
        <taxon>Eukaryota</taxon>
        <taxon>Sar</taxon>
        <taxon>Alveolata</taxon>
        <taxon>Dinophyceae</taxon>
        <taxon>Suessiales</taxon>
        <taxon>Symbiodiniaceae</taxon>
        <taxon>Symbiodinium</taxon>
    </lineage>
</organism>
<dbReference type="PANTHER" id="PTHR36978:SF4">
    <property type="entry name" value="P-LOOP CONTAINING NUCLEOSIDE TRIPHOSPHATE HYDROLASE PROTEIN"/>
    <property type="match status" value="1"/>
</dbReference>
<name>A0A812LLD8_SYMPI</name>
<feature type="non-terminal residue" evidence="1">
    <location>
        <position position="225"/>
    </location>
</feature>
<dbReference type="Proteomes" id="UP000649617">
    <property type="component" value="Unassembled WGS sequence"/>
</dbReference>
<evidence type="ECO:0000313" key="1">
    <source>
        <dbReference type="EMBL" id="CAE7243047.1"/>
    </source>
</evidence>
<dbReference type="AlphaFoldDB" id="A0A812LLD8"/>
<dbReference type="Pfam" id="PF17784">
    <property type="entry name" value="Sulfotransfer_4"/>
    <property type="match status" value="1"/>
</dbReference>
<proteinExistence type="predicted"/>
<comment type="caution">
    <text evidence="1">The sequence shown here is derived from an EMBL/GenBank/DDBJ whole genome shotgun (WGS) entry which is preliminary data.</text>
</comment>
<dbReference type="Gene3D" id="3.40.50.300">
    <property type="entry name" value="P-loop containing nucleotide triphosphate hydrolases"/>
    <property type="match status" value="1"/>
</dbReference>
<protein>
    <submittedName>
        <fullName evidence="1">Uncharacterized protein</fullName>
    </submittedName>
</protein>
<dbReference type="PANTHER" id="PTHR36978">
    <property type="entry name" value="P-LOOP CONTAINING NUCLEOTIDE TRIPHOSPHATE HYDROLASE"/>
    <property type="match status" value="1"/>
</dbReference>
<dbReference type="InterPro" id="IPR040632">
    <property type="entry name" value="Sulfotransfer_4"/>
</dbReference>
<accession>A0A812LLD8</accession>